<organism evidence="7 8">
    <name type="scientific">Meripilus lineatus</name>
    <dbReference type="NCBI Taxonomy" id="2056292"/>
    <lineage>
        <taxon>Eukaryota</taxon>
        <taxon>Fungi</taxon>
        <taxon>Dikarya</taxon>
        <taxon>Basidiomycota</taxon>
        <taxon>Agaricomycotina</taxon>
        <taxon>Agaricomycetes</taxon>
        <taxon>Polyporales</taxon>
        <taxon>Meripilaceae</taxon>
        <taxon>Meripilus</taxon>
    </lineage>
</organism>
<comment type="subcellular location">
    <subcellularLocation>
        <location evidence="1">Membrane</location>
        <topology evidence="1">Multi-pass membrane protein</topology>
    </subcellularLocation>
</comment>
<dbReference type="AlphaFoldDB" id="A0AAD5V590"/>
<feature type="transmembrane region" description="Helical" evidence="5">
    <location>
        <begin position="98"/>
        <end position="119"/>
    </location>
</feature>
<evidence type="ECO:0000256" key="5">
    <source>
        <dbReference type="SAM" id="Phobius"/>
    </source>
</evidence>
<sequence>MNLQWLPMARLGVLGAVSFFALITLATSAAYISTTLSANLRVDGIRAWPQTSADPFAAFDLVVALFTLLTLPAMIAIDFFRKGAFTSMIMVEAGWLSFLWVMWLAAAGFTVSSISNLLSLCSVNPGVSNLQGACRNTQAAAAFGFLSWLTLMAYSGGILVLAFLSQQRGVQVWRSSVRDAKFNAFSSNVPPVNASGGYYASVSTNYDGQNYPMTTGGTTPSGASGGYSNSGIGSGPYPLV</sequence>
<feature type="domain" description="MARVEL" evidence="6">
    <location>
        <begin position="18"/>
        <end position="153"/>
    </location>
</feature>
<dbReference type="InterPro" id="IPR008253">
    <property type="entry name" value="Marvel"/>
</dbReference>
<protein>
    <recommendedName>
        <fullName evidence="6">MARVEL domain-containing protein</fullName>
    </recommendedName>
</protein>
<dbReference type="GO" id="GO:0016020">
    <property type="term" value="C:membrane"/>
    <property type="evidence" value="ECO:0007669"/>
    <property type="project" value="UniProtKB-SubCell"/>
</dbReference>
<evidence type="ECO:0000256" key="4">
    <source>
        <dbReference type="ARBA" id="ARBA00023136"/>
    </source>
</evidence>
<evidence type="ECO:0000256" key="3">
    <source>
        <dbReference type="ARBA" id="ARBA00022989"/>
    </source>
</evidence>
<accession>A0AAD5V590</accession>
<dbReference type="EMBL" id="JANAWD010000115">
    <property type="protein sequence ID" value="KAJ3486638.1"/>
    <property type="molecule type" value="Genomic_DNA"/>
</dbReference>
<feature type="transmembrane region" description="Helical" evidence="5">
    <location>
        <begin position="139"/>
        <end position="164"/>
    </location>
</feature>
<evidence type="ECO:0000313" key="7">
    <source>
        <dbReference type="EMBL" id="KAJ3486638.1"/>
    </source>
</evidence>
<keyword evidence="4 5" id="KW-0472">Membrane</keyword>
<keyword evidence="3 5" id="KW-1133">Transmembrane helix</keyword>
<evidence type="ECO:0000256" key="1">
    <source>
        <dbReference type="ARBA" id="ARBA00004141"/>
    </source>
</evidence>
<evidence type="ECO:0000313" key="8">
    <source>
        <dbReference type="Proteomes" id="UP001212997"/>
    </source>
</evidence>
<proteinExistence type="predicted"/>
<keyword evidence="2 5" id="KW-0812">Transmembrane</keyword>
<reference evidence="7" key="1">
    <citation type="submission" date="2022-07" db="EMBL/GenBank/DDBJ databases">
        <title>Genome Sequence of Physisporinus lineatus.</title>
        <authorList>
            <person name="Buettner E."/>
        </authorList>
    </citation>
    <scope>NUCLEOTIDE SEQUENCE</scope>
    <source>
        <strain evidence="7">VT162</strain>
    </source>
</reference>
<dbReference type="Pfam" id="PF01284">
    <property type="entry name" value="MARVEL"/>
    <property type="match status" value="1"/>
</dbReference>
<evidence type="ECO:0000256" key="2">
    <source>
        <dbReference type="ARBA" id="ARBA00022692"/>
    </source>
</evidence>
<keyword evidence="8" id="KW-1185">Reference proteome</keyword>
<evidence type="ECO:0000259" key="6">
    <source>
        <dbReference type="Pfam" id="PF01284"/>
    </source>
</evidence>
<gene>
    <name evidence="7" type="ORF">NLI96_g4107</name>
</gene>
<dbReference type="Proteomes" id="UP001212997">
    <property type="component" value="Unassembled WGS sequence"/>
</dbReference>
<name>A0AAD5V590_9APHY</name>
<feature type="transmembrane region" description="Helical" evidence="5">
    <location>
        <begin position="56"/>
        <end position="77"/>
    </location>
</feature>
<comment type="caution">
    <text evidence="7">The sequence shown here is derived from an EMBL/GenBank/DDBJ whole genome shotgun (WGS) entry which is preliminary data.</text>
</comment>